<dbReference type="AlphaFoldDB" id="A0A5E4VXE9"/>
<reference evidence="2 3" key="1">
    <citation type="submission" date="2019-08" db="EMBL/GenBank/DDBJ databases">
        <authorList>
            <person name="Peeters C."/>
        </authorList>
    </citation>
    <scope>NUCLEOTIDE SEQUENCE [LARGE SCALE GENOMIC DNA]</scope>
    <source>
        <strain evidence="2 3">LMG 31108</strain>
    </source>
</reference>
<evidence type="ECO:0000313" key="3">
    <source>
        <dbReference type="Proteomes" id="UP000406256"/>
    </source>
</evidence>
<gene>
    <name evidence="2" type="ORF">PAN31108_02916</name>
</gene>
<dbReference type="RefSeq" id="WP_174994985.1">
    <property type="nucleotide sequence ID" value="NZ_CABPSB010000009.1"/>
</dbReference>
<protein>
    <submittedName>
        <fullName evidence="2">Uncharacterized protein</fullName>
    </submittedName>
</protein>
<organism evidence="2 3">
    <name type="scientific">Pandoraea anhela</name>
    <dbReference type="NCBI Taxonomy" id="2508295"/>
    <lineage>
        <taxon>Bacteria</taxon>
        <taxon>Pseudomonadati</taxon>
        <taxon>Pseudomonadota</taxon>
        <taxon>Betaproteobacteria</taxon>
        <taxon>Burkholderiales</taxon>
        <taxon>Burkholderiaceae</taxon>
        <taxon>Pandoraea</taxon>
    </lineage>
</organism>
<dbReference type="EMBL" id="CABPSB010000009">
    <property type="protein sequence ID" value="VVE16851.1"/>
    <property type="molecule type" value="Genomic_DNA"/>
</dbReference>
<feature type="region of interest" description="Disordered" evidence="1">
    <location>
        <begin position="1"/>
        <end position="26"/>
    </location>
</feature>
<name>A0A5E4VXE9_9BURK</name>
<evidence type="ECO:0000313" key="2">
    <source>
        <dbReference type="EMBL" id="VVE16851.1"/>
    </source>
</evidence>
<evidence type="ECO:0000256" key="1">
    <source>
        <dbReference type="SAM" id="MobiDB-lite"/>
    </source>
</evidence>
<proteinExistence type="predicted"/>
<sequence>MPPTQLLDRHSSASRRKPIVCVGGDSKNRSIRSAEKKFRKIRIETLDLPPVGIFTIGGSVHARPSVQHGPTGAPPATMRAAYPAGAANRLTDCHFRHFFVKHKRYGKSIVKLPAIFVRHAVAWLIPFLVLIASASGAAYACPPHAGAMQDGVATAQITACADDHQPAACANHCASAQRVTAHDASFAESGDAPPALPAVKIAAGPTIVLRTDAPVWHVSTPAHPPLPTYLLTARLRI</sequence>
<accession>A0A5E4VXE9</accession>
<keyword evidence="3" id="KW-1185">Reference proteome</keyword>
<dbReference type="Proteomes" id="UP000406256">
    <property type="component" value="Unassembled WGS sequence"/>
</dbReference>